<gene>
    <name evidence="2" type="ORF">D5086_0000147540</name>
</gene>
<sequence>MKRSKATQQSQNQDFPLRRSARLADKFTNLPDELTSKIFSKMEDDPKTLIRCSVVSKKWASFVSKIVNLTLRFSRNGHFLACSEHHYHTPLSSLPAIMKVFANLESIEVKVYHPASEPPAYGNITKMTVTWEGYVSQTDTCVAFEVGTLSTIEGAMLSHDFDEEKLATLKSSLVIDFYWRMIAHRPKKLKTLVIMSAKNYGVGSGKVLITIEQVSKLHDSISNSRVNESWLEDPQNIVYWHKNNSDKENLIQEQVWLVYRSKFFVTNNGLHHEIIVREKNAKELLDGLDDHDGDM</sequence>
<evidence type="ECO:0000313" key="2">
    <source>
        <dbReference type="EMBL" id="TKS03946.1"/>
    </source>
</evidence>
<organism evidence="2">
    <name type="scientific">Populus alba</name>
    <name type="common">White poplar</name>
    <dbReference type="NCBI Taxonomy" id="43335"/>
    <lineage>
        <taxon>Eukaryota</taxon>
        <taxon>Viridiplantae</taxon>
        <taxon>Streptophyta</taxon>
        <taxon>Embryophyta</taxon>
        <taxon>Tracheophyta</taxon>
        <taxon>Spermatophyta</taxon>
        <taxon>Magnoliopsida</taxon>
        <taxon>eudicotyledons</taxon>
        <taxon>Gunneridae</taxon>
        <taxon>Pentapetalae</taxon>
        <taxon>rosids</taxon>
        <taxon>fabids</taxon>
        <taxon>Malpighiales</taxon>
        <taxon>Salicaceae</taxon>
        <taxon>Saliceae</taxon>
        <taxon>Populus</taxon>
    </lineage>
</organism>
<dbReference type="InterPro" id="IPR044809">
    <property type="entry name" value="AUF1-like"/>
</dbReference>
<dbReference type="Gene3D" id="1.20.1280.50">
    <property type="match status" value="1"/>
</dbReference>
<dbReference type="PANTHER" id="PTHR31215">
    <property type="entry name" value="OS05G0510400 PROTEIN-RELATED"/>
    <property type="match status" value="1"/>
</dbReference>
<dbReference type="Pfam" id="PF12937">
    <property type="entry name" value="F-box-like"/>
    <property type="match status" value="1"/>
</dbReference>
<evidence type="ECO:0000259" key="1">
    <source>
        <dbReference type="SMART" id="SM00256"/>
    </source>
</evidence>
<dbReference type="SMART" id="SM00256">
    <property type="entry name" value="FBOX"/>
    <property type="match status" value="1"/>
</dbReference>
<dbReference type="EMBL" id="RCHU01000476">
    <property type="protein sequence ID" value="TKS03946.1"/>
    <property type="molecule type" value="Genomic_DNA"/>
</dbReference>
<dbReference type="InterPro" id="IPR001810">
    <property type="entry name" value="F-box_dom"/>
</dbReference>
<accession>A0A4V6A8R1</accession>
<feature type="domain" description="F-box" evidence="1">
    <location>
        <begin position="30"/>
        <end position="72"/>
    </location>
</feature>
<proteinExistence type="predicted"/>
<name>A0A4V6A8R1_POPAL</name>
<reference evidence="2" key="1">
    <citation type="submission" date="2018-10" db="EMBL/GenBank/DDBJ databases">
        <title>Population genomic analysis revealed the cold adaptation of white poplar.</title>
        <authorList>
            <person name="Liu Y.-J."/>
        </authorList>
    </citation>
    <scope>NUCLEOTIDE SEQUENCE [LARGE SCALE GENOMIC DNA]</scope>
    <source>
        <strain evidence="2">PAL-ZL1</strain>
    </source>
</reference>
<protein>
    <recommendedName>
        <fullName evidence="1">F-box domain-containing protein</fullName>
    </recommendedName>
</protein>
<dbReference type="AlphaFoldDB" id="A0A4V6A8R1"/>
<dbReference type="InterPro" id="IPR036047">
    <property type="entry name" value="F-box-like_dom_sf"/>
</dbReference>
<dbReference type="SUPFAM" id="SSF81383">
    <property type="entry name" value="F-box domain"/>
    <property type="match status" value="1"/>
</dbReference>
<comment type="caution">
    <text evidence="2">The sequence shown here is derived from an EMBL/GenBank/DDBJ whole genome shotgun (WGS) entry which is preliminary data.</text>
</comment>